<feature type="region of interest" description="Disordered" evidence="1">
    <location>
        <begin position="1"/>
        <end position="31"/>
    </location>
</feature>
<accession>A0A7S2JYC9</accession>
<feature type="compositionally biased region" description="Polar residues" evidence="1">
    <location>
        <begin position="1"/>
        <end position="18"/>
    </location>
</feature>
<evidence type="ECO:0000256" key="1">
    <source>
        <dbReference type="SAM" id="MobiDB-lite"/>
    </source>
</evidence>
<proteinExistence type="predicted"/>
<gene>
    <name evidence="2" type="ORF">LDAN0321_LOCUS2875</name>
</gene>
<sequence length="165" mass="19209">MSRHGNNNYQTQDRSQVQLEGVSRTASEAEKRRRQYHQALTQVNVKTNFLAEMLKSSTNICTALQDDPEGMEFLDNIREEVKGIARENVRREREINLFVDSVGVISQELIHNYQNGLVDHSQDIPEYEQVILDKMLGIQAEREANGTYLRVEDEKIYRDVLDRVR</sequence>
<dbReference type="EMBL" id="HBGY01004765">
    <property type="protein sequence ID" value="CAD9561083.1"/>
    <property type="molecule type" value="Transcribed_RNA"/>
</dbReference>
<dbReference type="AlphaFoldDB" id="A0A7S2JYC9"/>
<organism evidence="2">
    <name type="scientific">Leptocylindrus danicus</name>
    <dbReference type="NCBI Taxonomy" id="163516"/>
    <lineage>
        <taxon>Eukaryota</taxon>
        <taxon>Sar</taxon>
        <taxon>Stramenopiles</taxon>
        <taxon>Ochrophyta</taxon>
        <taxon>Bacillariophyta</taxon>
        <taxon>Coscinodiscophyceae</taxon>
        <taxon>Chaetocerotophycidae</taxon>
        <taxon>Leptocylindrales</taxon>
        <taxon>Leptocylindraceae</taxon>
        <taxon>Leptocylindrus</taxon>
    </lineage>
</organism>
<name>A0A7S2JYC9_9STRA</name>
<evidence type="ECO:0000313" key="2">
    <source>
        <dbReference type="EMBL" id="CAD9561083.1"/>
    </source>
</evidence>
<reference evidence="2" key="1">
    <citation type="submission" date="2021-01" db="EMBL/GenBank/DDBJ databases">
        <authorList>
            <person name="Corre E."/>
            <person name="Pelletier E."/>
            <person name="Niang G."/>
            <person name="Scheremetjew M."/>
            <person name="Finn R."/>
            <person name="Kale V."/>
            <person name="Holt S."/>
            <person name="Cochrane G."/>
            <person name="Meng A."/>
            <person name="Brown T."/>
            <person name="Cohen L."/>
        </authorList>
    </citation>
    <scope>NUCLEOTIDE SEQUENCE</scope>
    <source>
        <strain evidence="2">B650</strain>
    </source>
</reference>
<protein>
    <submittedName>
        <fullName evidence="2">Uncharacterized protein</fullName>
    </submittedName>
</protein>